<dbReference type="Pfam" id="PF11927">
    <property type="entry name" value="HODM_asu-like"/>
    <property type="match status" value="1"/>
</dbReference>
<feature type="non-terminal residue" evidence="1">
    <location>
        <position position="421"/>
    </location>
</feature>
<gene>
    <name evidence="1" type="ORF">GSTUAT00000232001</name>
</gene>
<evidence type="ECO:0000313" key="2">
    <source>
        <dbReference type="Proteomes" id="UP001412239"/>
    </source>
</evidence>
<sequence length="421" mass="48014">EREQGRSAVHWGLKMVPALLLSVREHLLSHLPDYLLVAALLSSVVFLALRRRRTWRSDVSIRRSSIEKGPAREPGVWIPLDFKSPAPPPYPDWDINTTKPLPYRPFRYGPKYNITMGLRKMPFEEWIELDNQFPTYHSIRASRILSRGAQASTTNTAAYDAAMELLELLVDYLPARYPSLYTRTGAGMHNTHTGETFDITVIPLGEDPMQMAARMVQDDLAIMMEGKDGQYYLQAGSILLAGFWRLGDKLGMPLDEIHTSGDVPGYREKLAKGMNSFFSRVMPGGPVVRNNYFMQADDCLAWSHSIGPEDGGRIGWHTSGANKGIEHYHFRSERQTLRRLPRSGGVVFTIRTYFLPITEMAKEPYVPGRLASAIRSWGDDVAKYKGRDRWQDVLLAYLDKEHERQMAEGLEPEKEEYVYPY</sequence>
<dbReference type="EMBL" id="LN890945">
    <property type="protein sequence ID" value="CUS15529.1"/>
    <property type="molecule type" value="Genomic_DNA"/>
</dbReference>
<feature type="non-terminal residue" evidence="1">
    <location>
        <position position="1"/>
    </location>
</feature>
<organism evidence="1 2">
    <name type="scientific">Tuber aestivum</name>
    <name type="common">summer truffle</name>
    <dbReference type="NCBI Taxonomy" id="59557"/>
    <lineage>
        <taxon>Eukaryota</taxon>
        <taxon>Fungi</taxon>
        <taxon>Dikarya</taxon>
        <taxon>Ascomycota</taxon>
        <taxon>Pezizomycotina</taxon>
        <taxon>Pezizomycetes</taxon>
        <taxon>Pezizales</taxon>
        <taxon>Tuberaceae</taxon>
        <taxon>Tuber</taxon>
    </lineage>
</organism>
<protein>
    <submittedName>
        <fullName evidence="1">Uncharacterized protein</fullName>
    </submittedName>
</protein>
<reference evidence="1" key="1">
    <citation type="submission" date="2015-10" db="EMBL/GenBank/DDBJ databases">
        <authorList>
            <person name="Regsiter A."/>
            <person name="william w."/>
        </authorList>
    </citation>
    <scope>NUCLEOTIDE SEQUENCE</scope>
    <source>
        <strain evidence="1">Montdore</strain>
    </source>
</reference>
<dbReference type="InterPro" id="IPR021848">
    <property type="entry name" value="HODM_asu-like"/>
</dbReference>
<accession>A0A292Q719</accession>
<dbReference type="Proteomes" id="UP001412239">
    <property type="component" value="Unassembled WGS sequence"/>
</dbReference>
<dbReference type="AlphaFoldDB" id="A0A292Q719"/>
<evidence type="ECO:0000313" key="1">
    <source>
        <dbReference type="EMBL" id="CUS15529.1"/>
    </source>
</evidence>
<proteinExistence type="predicted"/>
<keyword evidence="2" id="KW-1185">Reference proteome</keyword>
<name>A0A292Q719_9PEZI</name>